<comment type="cofactor">
    <cofactor evidence="1">
        <name>Mg(2+)</name>
        <dbReference type="ChEBI" id="CHEBI:18420"/>
    </cofactor>
</comment>
<dbReference type="AlphaFoldDB" id="A0A562B8G7"/>
<protein>
    <recommendedName>
        <fullName evidence="8">ChbG/HpnK family deacetylase</fullName>
    </recommendedName>
</protein>
<proteinExistence type="predicted"/>
<dbReference type="InterPro" id="IPR006879">
    <property type="entry name" value="YdjC-like"/>
</dbReference>
<dbReference type="EMBL" id="VLJN01000036">
    <property type="protein sequence ID" value="TWG81414.1"/>
    <property type="molecule type" value="Genomic_DNA"/>
</dbReference>
<accession>A0A562B8G7</accession>
<evidence type="ECO:0000313" key="7">
    <source>
        <dbReference type="Proteomes" id="UP000318141"/>
    </source>
</evidence>
<evidence type="ECO:0000313" key="6">
    <source>
        <dbReference type="EMBL" id="TWG81414.1"/>
    </source>
</evidence>
<dbReference type="GO" id="GO:0016787">
    <property type="term" value="F:hydrolase activity"/>
    <property type="evidence" value="ECO:0007669"/>
    <property type="project" value="UniProtKB-KW"/>
</dbReference>
<comment type="caution">
    <text evidence="6">The sequence shown here is derived from an EMBL/GenBank/DDBJ whole genome shotgun (WGS) entry which is preliminary data.</text>
</comment>
<reference evidence="6 7" key="1">
    <citation type="submission" date="2019-07" db="EMBL/GenBank/DDBJ databases">
        <title>Genome sequencing of lignin-degrading bacterial isolates.</title>
        <authorList>
            <person name="Gladden J."/>
        </authorList>
    </citation>
    <scope>NUCLEOTIDE SEQUENCE [LARGE SCALE GENOMIC DNA]</scope>
    <source>
        <strain evidence="6 7">J11</strain>
    </source>
</reference>
<evidence type="ECO:0000256" key="4">
    <source>
        <dbReference type="ARBA" id="ARBA00022842"/>
    </source>
</evidence>
<dbReference type="Pfam" id="PF04794">
    <property type="entry name" value="YdjC"/>
    <property type="match status" value="1"/>
</dbReference>
<evidence type="ECO:0008006" key="8">
    <source>
        <dbReference type="Google" id="ProtNLM"/>
    </source>
</evidence>
<keyword evidence="4" id="KW-0460">Magnesium</keyword>
<keyword evidence="7" id="KW-1185">Reference proteome</keyword>
<organism evidence="6 7">
    <name type="scientific">Cupriavidus gilardii J11</name>
    <dbReference type="NCBI Taxonomy" id="936133"/>
    <lineage>
        <taxon>Bacteria</taxon>
        <taxon>Pseudomonadati</taxon>
        <taxon>Pseudomonadota</taxon>
        <taxon>Betaproteobacteria</taxon>
        <taxon>Burkholderiales</taxon>
        <taxon>Burkholderiaceae</taxon>
        <taxon>Cupriavidus</taxon>
    </lineage>
</organism>
<evidence type="ECO:0000256" key="2">
    <source>
        <dbReference type="ARBA" id="ARBA00022723"/>
    </source>
</evidence>
<sequence length="254" mass="29363">MRDLILNADDFGWDADTYDATVDCFEAGLLTSATIMTGRPASRAAYDYARANRGRFSFGLHFNIVDGHEPHAGRPSTLCSRDGRFRPSHRQRVRALAWMLSEADIAREFRVQLEELRDNGVHVTHVDSHGHLHKFPVVIRAIRQELQRAGLHWVRRAQNFYFAANPRQAVMNNYCQLYFTGLRHTHYYGAINHDDTQWSARLPELMRDGVTEISVHPGYAESWRRCETEPLVHARELRHALLRAGIRLRRYGES</sequence>
<keyword evidence="2" id="KW-0479">Metal-binding</keyword>
<name>A0A562B8G7_9BURK</name>
<dbReference type="SUPFAM" id="SSF88713">
    <property type="entry name" value="Glycoside hydrolase/deacetylase"/>
    <property type="match status" value="1"/>
</dbReference>
<keyword evidence="3" id="KW-0378">Hydrolase</keyword>
<dbReference type="GO" id="GO:0046872">
    <property type="term" value="F:metal ion binding"/>
    <property type="evidence" value="ECO:0007669"/>
    <property type="project" value="UniProtKB-KW"/>
</dbReference>
<dbReference type="Gene3D" id="3.20.20.370">
    <property type="entry name" value="Glycoside hydrolase/deacetylase"/>
    <property type="match status" value="1"/>
</dbReference>
<dbReference type="OrthoDB" id="9774177at2"/>
<dbReference type="Proteomes" id="UP000318141">
    <property type="component" value="Unassembled WGS sequence"/>
</dbReference>
<dbReference type="GO" id="GO:0019213">
    <property type="term" value="F:deacetylase activity"/>
    <property type="evidence" value="ECO:0007669"/>
    <property type="project" value="TreeGrafter"/>
</dbReference>
<evidence type="ECO:0000256" key="5">
    <source>
        <dbReference type="ARBA" id="ARBA00023277"/>
    </source>
</evidence>
<dbReference type="PANTHER" id="PTHR31609:SF1">
    <property type="entry name" value="CARBOHYDRATE DEACETYLASE"/>
    <property type="match status" value="1"/>
</dbReference>
<evidence type="ECO:0000256" key="3">
    <source>
        <dbReference type="ARBA" id="ARBA00022801"/>
    </source>
</evidence>
<dbReference type="GO" id="GO:0005975">
    <property type="term" value="P:carbohydrate metabolic process"/>
    <property type="evidence" value="ECO:0007669"/>
    <property type="project" value="InterPro"/>
</dbReference>
<dbReference type="PANTHER" id="PTHR31609">
    <property type="entry name" value="YDJC DEACETYLASE FAMILY MEMBER"/>
    <property type="match status" value="1"/>
</dbReference>
<gene>
    <name evidence="6" type="ORF">L602_004100000130</name>
</gene>
<dbReference type="InterPro" id="IPR011330">
    <property type="entry name" value="Glyco_hydro/deAcase_b/a-brl"/>
</dbReference>
<keyword evidence="5" id="KW-0119">Carbohydrate metabolism</keyword>
<evidence type="ECO:0000256" key="1">
    <source>
        <dbReference type="ARBA" id="ARBA00001946"/>
    </source>
</evidence>